<keyword evidence="3" id="KW-0677">Repeat</keyword>
<evidence type="ECO:0000313" key="14">
    <source>
        <dbReference type="EMBL" id="MFC3862818.1"/>
    </source>
</evidence>
<dbReference type="InterPro" id="IPR027417">
    <property type="entry name" value="P-loop_NTPase"/>
</dbReference>
<proteinExistence type="inferred from homology"/>
<gene>
    <name evidence="14" type="ORF">ACFOPQ_18805</name>
</gene>
<evidence type="ECO:0000256" key="7">
    <source>
        <dbReference type="ARBA" id="ARBA00022840"/>
    </source>
</evidence>
<evidence type="ECO:0000256" key="1">
    <source>
        <dbReference type="ARBA" id="ARBA00004496"/>
    </source>
</evidence>
<keyword evidence="2" id="KW-0963">Cytoplasm</keyword>
<comment type="similarity">
    <text evidence="11">Belongs to the ABC transporter superfamily. UvrA family.</text>
</comment>
<comment type="subcellular location">
    <subcellularLocation>
        <location evidence="1">Cytoplasm</location>
    </subcellularLocation>
</comment>
<dbReference type="PANTHER" id="PTHR43152:SF2">
    <property type="entry name" value="DRUG RESISTANCE ABC TRANSPORTER"/>
    <property type="match status" value="1"/>
</dbReference>
<keyword evidence="15" id="KW-1185">Reference proteome</keyword>
<evidence type="ECO:0000256" key="5">
    <source>
        <dbReference type="ARBA" id="ARBA00022763"/>
    </source>
</evidence>
<organism evidence="14 15">
    <name type="scientific">Deinococcus antarcticus</name>
    <dbReference type="NCBI Taxonomy" id="1298767"/>
    <lineage>
        <taxon>Bacteria</taxon>
        <taxon>Thermotogati</taxon>
        <taxon>Deinococcota</taxon>
        <taxon>Deinococci</taxon>
        <taxon>Deinococcales</taxon>
        <taxon>Deinococcaceae</taxon>
        <taxon>Deinococcus</taxon>
    </lineage>
</organism>
<evidence type="ECO:0000256" key="13">
    <source>
        <dbReference type="ARBA" id="ARBA00042156"/>
    </source>
</evidence>
<dbReference type="EMBL" id="JBHRZF010000216">
    <property type="protein sequence ID" value="MFC3862818.1"/>
    <property type="molecule type" value="Genomic_DNA"/>
</dbReference>
<evidence type="ECO:0000256" key="9">
    <source>
        <dbReference type="ARBA" id="ARBA00023125"/>
    </source>
</evidence>
<sequence length="121" mass="12943">MQGFLPHYGQPDVESVEGLNAPIIIDQKRVGGGSRSTVGTYTDISAALRLLFSRVGVPSAGSAYTYSFNTPQGIDFKVGGWIWKTYAMSGLFDNDKPEQTARRLTARGIDVAPGTSTPCSP</sequence>
<evidence type="ECO:0000256" key="10">
    <source>
        <dbReference type="ARBA" id="ARBA00023204"/>
    </source>
</evidence>
<evidence type="ECO:0000256" key="6">
    <source>
        <dbReference type="ARBA" id="ARBA00022769"/>
    </source>
</evidence>
<evidence type="ECO:0000256" key="4">
    <source>
        <dbReference type="ARBA" id="ARBA00022741"/>
    </source>
</evidence>
<evidence type="ECO:0000256" key="3">
    <source>
        <dbReference type="ARBA" id="ARBA00022737"/>
    </source>
</evidence>
<keyword evidence="10" id="KW-0234">DNA repair</keyword>
<keyword evidence="6" id="KW-0228">DNA excision</keyword>
<keyword evidence="4" id="KW-0547">Nucleotide-binding</keyword>
<keyword evidence="5" id="KW-0227">DNA damage</keyword>
<comment type="caution">
    <text evidence="14">The sequence shown here is derived from an EMBL/GenBank/DDBJ whole genome shotgun (WGS) entry which is preliminary data.</text>
</comment>
<dbReference type="Gene3D" id="1.20.1580.10">
    <property type="entry name" value="ABC transporter ATPase like domain"/>
    <property type="match status" value="1"/>
</dbReference>
<protein>
    <recommendedName>
        <fullName evidence="12">UvrABC system protein A</fullName>
    </recommendedName>
    <alternativeName>
        <fullName evidence="13">Excinuclease ABC subunit A</fullName>
    </alternativeName>
</protein>
<evidence type="ECO:0000256" key="8">
    <source>
        <dbReference type="ARBA" id="ARBA00022881"/>
    </source>
</evidence>
<keyword evidence="7" id="KW-0067">ATP-binding</keyword>
<dbReference type="Proteomes" id="UP001595748">
    <property type="component" value="Unassembled WGS sequence"/>
</dbReference>
<evidence type="ECO:0000256" key="12">
    <source>
        <dbReference type="ARBA" id="ARBA00039316"/>
    </source>
</evidence>
<keyword evidence="9" id="KW-0238">DNA-binding</keyword>
<keyword evidence="8" id="KW-0267">Excision nuclease</keyword>
<dbReference type="Gene3D" id="3.40.50.300">
    <property type="entry name" value="P-loop containing nucleotide triphosphate hydrolases"/>
    <property type="match status" value="1"/>
</dbReference>
<accession>A0ABV8AAU7</accession>
<dbReference type="RefSeq" id="WP_380080754.1">
    <property type="nucleotide sequence ID" value="NZ_JBHRZF010000216.1"/>
</dbReference>
<evidence type="ECO:0000313" key="15">
    <source>
        <dbReference type="Proteomes" id="UP001595748"/>
    </source>
</evidence>
<evidence type="ECO:0000256" key="11">
    <source>
        <dbReference type="ARBA" id="ARBA00038000"/>
    </source>
</evidence>
<evidence type="ECO:0000256" key="2">
    <source>
        <dbReference type="ARBA" id="ARBA00022490"/>
    </source>
</evidence>
<dbReference type="PANTHER" id="PTHR43152">
    <property type="entry name" value="UVRABC SYSTEM PROTEIN A"/>
    <property type="match status" value="1"/>
</dbReference>
<reference evidence="15" key="1">
    <citation type="journal article" date="2019" name="Int. J. Syst. Evol. Microbiol.">
        <title>The Global Catalogue of Microorganisms (GCM) 10K type strain sequencing project: providing services to taxonomists for standard genome sequencing and annotation.</title>
        <authorList>
            <consortium name="The Broad Institute Genomics Platform"/>
            <consortium name="The Broad Institute Genome Sequencing Center for Infectious Disease"/>
            <person name="Wu L."/>
            <person name="Ma J."/>
        </authorList>
    </citation>
    <scope>NUCLEOTIDE SEQUENCE [LARGE SCALE GENOMIC DNA]</scope>
    <source>
        <strain evidence="15">CCTCC AB 2013263</strain>
    </source>
</reference>
<name>A0ABV8AAU7_9DEIO</name>